<dbReference type="GO" id="GO:0005737">
    <property type="term" value="C:cytoplasm"/>
    <property type="evidence" value="ECO:0007669"/>
    <property type="project" value="TreeGrafter"/>
</dbReference>
<evidence type="ECO:0000256" key="30">
    <source>
        <dbReference type="ARBA" id="ARBA00050561"/>
    </source>
</evidence>
<feature type="compositionally biased region" description="Gly residues" evidence="42">
    <location>
        <begin position="496"/>
        <end position="508"/>
    </location>
</feature>
<evidence type="ECO:0000256" key="18">
    <source>
        <dbReference type="ARBA" id="ARBA00023136"/>
    </source>
</evidence>
<evidence type="ECO:0000256" key="2">
    <source>
        <dbReference type="ARBA" id="ARBA00001024"/>
    </source>
</evidence>
<dbReference type="GO" id="GO:0019433">
    <property type="term" value="P:triglyceride catabolic process"/>
    <property type="evidence" value="ECO:0007669"/>
    <property type="project" value="UniProtKB-ARBA"/>
</dbReference>
<comment type="catalytic activity">
    <reaction evidence="1">
        <text>1-(9Z-octadecenoyl)-sn-glycero-3-phosphate + hexadecanoyl-CoA = 1-(9Z)-octadecenoyl-2-hexadecanoyl-sn-glycero-3-phosphate + CoA</text>
        <dbReference type="Rhea" id="RHEA:37143"/>
        <dbReference type="ChEBI" id="CHEBI:57287"/>
        <dbReference type="ChEBI" id="CHEBI:57379"/>
        <dbReference type="ChEBI" id="CHEBI:74544"/>
        <dbReference type="ChEBI" id="CHEBI:74551"/>
    </reaction>
    <physiologicalReaction direction="left-to-right" evidence="1">
        <dbReference type="Rhea" id="RHEA:37144"/>
    </physiologicalReaction>
</comment>
<evidence type="ECO:0000256" key="19">
    <source>
        <dbReference type="ARBA" id="ARBA00023180"/>
    </source>
</evidence>
<sequence length="508" mass="55407">MADPAPQTSPPGPRPAAALCDSEIGWSVSFVGCGFLGFYHLGATRCLSERAPHLLRDARMFFGASAGALHAVTFLAGVPLDITLKFLTDLVESARSRAMGILYPSFNIIRFLRETLHRHLPDNVHQLISGKMCISLTRVSDWENVLVSEFQSKDDVVDALICTSFIPFFCGLIPPTFRGVRYVDGGLTNSVPCFDDKTTITVSPFLGEHDICPKVKSTNFLYMDVSKISLRFCLENVHLIKQMVFPPDVKVLAELFLRGYLDAVRFLEENGICDRPRPSPSVPSAAPEFLPFSWETASPEASPGAAAWQRRPEVAELLAHLRVSLLPWDESILETLSPKLIAGLSEALRPRGGWWSKVCRFLPVKAMSYVMLPCTLPVESALAVAQRLVQWLPDMPDDVQWLQAITSQVCSRLMTHLLPTLSAGALSCVRQPSKSAESSPCPPAQGLRGPGRAGRPRIGPRLDGELSRAAGTRPGQKGQEHGFASRKSHWVPAAPGGVGLRGPGGVSR</sequence>
<keyword evidence="11" id="KW-0551">Lipid droplet</keyword>
<evidence type="ECO:0000256" key="25">
    <source>
        <dbReference type="ARBA" id="ARBA00048770"/>
    </source>
</evidence>
<dbReference type="eggNOG" id="KOG3773">
    <property type="taxonomic scope" value="Eukaryota"/>
</dbReference>
<dbReference type="InterPro" id="IPR002641">
    <property type="entry name" value="PNPLA_dom"/>
</dbReference>
<evidence type="ECO:0000256" key="32">
    <source>
        <dbReference type="ARBA" id="ARBA00051085"/>
    </source>
</evidence>
<comment type="function">
    <text evidence="35">Specifically catalyzes coenzyme A (CoA)-dependent acylation of 1-acyl-sn-glycerol 3-phosphate (2-lysophosphatidic acid/LPA) to generate phosphatidic acid (PA), an important metabolic intermediate and precursor for both triglycerides and glycerophospholipids. Does not esterify other lysophospholipids. Acyl donors are long chain (at least C16) fatty acyl-CoAs: arachidonoyl-CoA, linoleoyl-CoA, oleoyl-CoA and at a lesser extent palmitoyl-CoA. Additionally possesses low triacylglycerol lipase and CoA-independent acylglycerol transacylase activities and thus may play a role in acyl-chain remodeling of triglycerides. In vitro may express hydrolytic activity against glycerolipids triacylglycerol, diacylglycerol and monoacylglycerol, with a strong preference for oleic acid as the acyl moiety. However, the triacylglycerol hydrolase activity is controversial and may be very low. Possesses phospholipase A2 activity.</text>
</comment>
<dbReference type="GO" id="GO:0003841">
    <property type="term" value="F:1-acylglycerol-3-phosphate O-acyltransferase activity"/>
    <property type="evidence" value="ECO:0007669"/>
    <property type="project" value="UniProtKB-EC"/>
</dbReference>
<dbReference type="PANTHER" id="PTHR12406:SF22">
    <property type="entry name" value="1-ACYLGLYCEROL-3-PHOSPHATE O-ACYLTRANSFERASE PNPLA3"/>
    <property type="match status" value="1"/>
</dbReference>
<comment type="catalytic activity">
    <reaction evidence="32">
        <text>a 1-acylglycerol + a 1,2-diacylglycerol = a triacylglycerol + glycerol</text>
        <dbReference type="Rhea" id="RHEA:44436"/>
        <dbReference type="ChEBI" id="CHEBI:17754"/>
        <dbReference type="ChEBI" id="CHEBI:17855"/>
        <dbReference type="ChEBI" id="CHEBI:35759"/>
        <dbReference type="ChEBI" id="CHEBI:49172"/>
    </reaction>
</comment>
<dbReference type="Gene3D" id="3.40.1090.10">
    <property type="entry name" value="Cytosolic phospholipase A2 catalytic domain"/>
    <property type="match status" value="2"/>
</dbReference>
<evidence type="ECO:0000256" key="8">
    <source>
        <dbReference type="ARBA" id="ARBA00013278"/>
    </source>
</evidence>
<keyword evidence="20" id="KW-0594">Phospholipid biosynthesis</keyword>
<dbReference type="FunFam" id="3.40.1090.10:FF:000003">
    <property type="entry name" value="Patatin-like phospholipase domain-containing protein 2"/>
    <property type="match status" value="1"/>
</dbReference>
<evidence type="ECO:0000256" key="26">
    <source>
        <dbReference type="ARBA" id="ARBA00049345"/>
    </source>
</evidence>
<keyword evidence="10" id="KW-0444">Lipid biosynthesis</keyword>
<evidence type="ECO:0000256" key="38">
    <source>
        <dbReference type="ARBA" id="ARBA00079790"/>
    </source>
</evidence>
<feature type="region of interest" description="Disordered" evidence="42">
    <location>
        <begin position="432"/>
        <end position="508"/>
    </location>
</feature>
<dbReference type="AlphaFoldDB" id="S7P8Z2"/>
<comment type="pathway">
    <text evidence="23">Phospholipid metabolism.</text>
</comment>
<evidence type="ECO:0000256" key="10">
    <source>
        <dbReference type="ARBA" id="ARBA00022516"/>
    </source>
</evidence>
<comment type="catalytic activity">
    <reaction evidence="26">
        <text>1-(9Z-octadecenoyl)-sn-glycero-3-phosphate + (9Z,12Z)-octadecadienoyl-CoA = 1-(9Z)-octadecenoyl-2-(9Z,12Z)-octadecadienoyl-sn-glycero-3-phosphate + CoA</text>
        <dbReference type="Rhea" id="RHEA:37159"/>
        <dbReference type="ChEBI" id="CHEBI:57287"/>
        <dbReference type="ChEBI" id="CHEBI:57383"/>
        <dbReference type="ChEBI" id="CHEBI:74544"/>
        <dbReference type="ChEBI" id="CHEBI:74563"/>
    </reaction>
    <physiologicalReaction direction="left-to-right" evidence="26">
        <dbReference type="Rhea" id="RHEA:37160"/>
    </physiologicalReaction>
</comment>
<dbReference type="Proteomes" id="UP000052978">
    <property type="component" value="Unassembled WGS sequence"/>
</dbReference>
<dbReference type="GO" id="GO:0016020">
    <property type="term" value="C:membrane"/>
    <property type="evidence" value="ECO:0007669"/>
    <property type="project" value="UniProtKB-SubCell"/>
</dbReference>
<evidence type="ECO:0000259" key="44">
    <source>
        <dbReference type="PROSITE" id="PS51635"/>
    </source>
</evidence>
<dbReference type="GO" id="GO:0055088">
    <property type="term" value="P:lipid homeostasis"/>
    <property type="evidence" value="ECO:0007669"/>
    <property type="project" value="TreeGrafter"/>
</dbReference>
<reference evidence="45 46" key="1">
    <citation type="journal article" date="2013" name="Nat. Commun.">
        <title>Genome analysis reveals insights into physiology and longevity of the Brandt's bat Myotis brandtii.</title>
        <authorList>
            <person name="Seim I."/>
            <person name="Fang X."/>
            <person name="Xiong Z."/>
            <person name="Lobanov A.V."/>
            <person name="Huang Z."/>
            <person name="Ma S."/>
            <person name="Feng Y."/>
            <person name="Turanov A.A."/>
            <person name="Zhu Y."/>
            <person name="Lenz T.L."/>
            <person name="Gerashchenko M.V."/>
            <person name="Fan D."/>
            <person name="Hee Yim S."/>
            <person name="Yao X."/>
            <person name="Jordan D."/>
            <person name="Xiong Y."/>
            <person name="Ma Y."/>
            <person name="Lyapunov A.N."/>
            <person name="Chen G."/>
            <person name="Kulakova O.I."/>
            <person name="Sun Y."/>
            <person name="Lee S.G."/>
            <person name="Bronson R.T."/>
            <person name="Moskalev A.A."/>
            <person name="Sunyaev S.R."/>
            <person name="Zhang G."/>
            <person name="Krogh A."/>
            <person name="Wang J."/>
            <person name="Gladyshev V.N."/>
        </authorList>
    </citation>
    <scope>NUCLEOTIDE SEQUENCE [LARGE SCALE GENOMIC DNA]</scope>
</reference>
<keyword evidence="13 43" id="KW-0812">Transmembrane</keyword>
<dbReference type="EC" id="3.1.1.4" evidence="8"/>
<feature type="transmembrane region" description="Helical" evidence="43">
    <location>
        <begin position="24"/>
        <end position="41"/>
    </location>
</feature>
<dbReference type="EC" id="3.1.1.3" evidence="9"/>
<dbReference type="Pfam" id="PF01734">
    <property type="entry name" value="Patatin"/>
    <property type="match status" value="1"/>
</dbReference>
<dbReference type="InterPro" id="IPR016035">
    <property type="entry name" value="Acyl_Trfase/lysoPLipase"/>
</dbReference>
<evidence type="ECO:0000256" key="3">
    <source>
        <dbReference type="ARBA" id="ARBA00001141"/>
    </source>
</evidence>
<evidence type="ECO:0000256" key="4">
    <source>
        <dbReference type="ARBA" id="ARBA00004167"/>
    </source>
</evidence>
<name>S7P8Z2_MYOBR</name>
<dbReference type="GO" id="GO:0036042">
    <property type="term" value="F:long-chain fatty acyl-CoA binding"/>
    <property type="evidence" value="ECO:0007669"/>
    <property type="project" value="UniProtKB-ARBA"/>
</dbReference>
<feature type="short sequence motif" description="DGA/G" evidence="41">
    <location>
        <begin position="184"/>
        <end position="186"/>
    </location>
</feature>
<evidence type="ECO:0000256" key="17">
    <source>
        <dbReference type="ARBA" id="ARBA00023098"/>
    </source>
</evidence>
<organism evidence="45 46">
    <name type="scientific">Myotis brandtii</name>
    <name type="common">Brandt's bat</name>
    <dbReference type="NCBI Taxonomy" id="109478"/>
    <lineage>
        <taxon>Eukaryota</taxon>
        <taxon>Metazoa</taxon>
        <taxon>Chordata</taxon>
        <taxon>Craniata</taxon>
        <taxon>Vertebrata</taxon>
        <taxon>Euteleostomi</taxon>
        <taxon>Mammalia</taxon>
        <taxon>Eutheria</taxon>
        <taxon>Laurasiatheria</taxon>
        <taxon>Chiroptera</taxon>
        <taxon>Yangochiroptera</taxon>
        <taxon>Vespertilionidae</taxon>
        <taxon>Myotis</taxon>
    </lineage>
</organism>
<feature type="domain" description="PNPLA" evidence="44">
    <location>
        <begin position="28"/>
        <end position="197"/>
    </location>
</feature>
<evidence type="ECO:0000256" key="12">
    <source>
        <dbReference type="ARBA" id="ARBA00022679"/>
    </source>
</evidence>
<keyword evidence="21" id="KW-1208">Phospholipid metabolism</keyword>
<dbReference type="GO" id="GO:0004623">
    <property type="term" value="F:phospholipase A2 activity"/>
    <property type="evidence" value="ECO:0007669"/>
    <property type="project" value="UniProtKB-EC"/>
</dbReference>
<feature type="active site" description="Nucleophile" evidence="41">
    <location>
        <position position="65"/>
    </location>
</feature>
<proteinExistence type="predicted"/>
<dbReference type="GO" id="GO:0006654">
    <property type="term" value="P:phosphatidic acid biosynthetic process"/>
    <property type="evidence" value="ECO:0007669"/>
    <property type="project" value="UniProtKB-ARBA"/>
</dbReference>
<dbReference type="GO" id="GO:0004806">
    <property type="term" value="F:triacylglycerol lipase activity"/>
    <property type="evidence" value="ECO:0007669"/>
    <property type="project" value="UniProtKB-EC"/>
</dbReference>
<dbReference type="PANTHER" id="PTHR12406">
    <property type="entry name" value="CALCIUM-INDEPENDENT PHOSPHOLIPASE A2 IPLA2 -RELATED"/>
    <property type="match status" value="1"/>
</dbReference>
<comment type="catalytic activity">
    <reaction evidence="34">
        <text>1-(9Z-octadecenoyl)-glycerol + 1,2-di-(9Z-octadecenoyl)-glycerol = 1,2,3-tri-(9Z-octadecenoyl)-glycerol + glycerol</text>
        <dbReference type="Rhea" id="RHEA:38327"/>
        <dbReference type="ChEBI" id="CHEBI:17754"/>
        <dbReference type="ChEBI" id="CHEBI:52323"/>
        <dbReference type="ChEBI" id="CHEBI:53753"/>
        <dbReference type="ChEBI" id="CHEBI:75342"/>
    </reaction>
    <physiologicalReaction direction="left-to-right" evidence="34">
        <dbReference type="Rhea" id="RHEA:38328"/>
    </physiologicalReaction>
</comment>
<evidence type="ECO:0000256" key="43">
    <source>
        <dbReference type="SAM" id="Phobius"/>
    </source>
</evidence>
<comment type="pathway">
    <text evidence="6">Lipid metabolism.</text>
</comment>
<evidence type="ECO:0000256" key="7">
    <source>
        <dbReference type="ARBA" id="ARBA00013211"/>
    </source>
</evidence>
<comment type="subcellular location">
    <subcellularLocation>
        <location evidence="5">Lipid droplet</location>
    </subcellularLocation>
    <subcellularLocation>
        <location evidence="4">Membrane</location>
        <topology evidence="4">Single-pass membrane protein</topology>
    </subcellularLocation>
</comment>
<evidence type="ECO:0000256" key="34">
    <source>
        <dbReference type="ARBA" id="ARBA00052658"/>
    </source>
</evidence>
<dbReference type="PROSITE" id="PS51635">
    <property type="entry name" value="PNPLA"/>
    <property type="match status" value="1"/>
</dbReference>
<evidence type="ECO:0000256" key="6">
    <source>
        <dbReference type="ARBA" id="ARBA00005189"/>
    </source>
</evidence>
<dbReference type="EC" id="2.3.1.51" evidence="7"/>
<comment type="catalytic activity">
    <reaction evidence="3">
        <text>a 1-acyl-sn-glycero-3-phosphate + an acyl-CoA = a 1,2-diacyl-sn-glycero-3-phosphate + CoA</text>
        <dbReference type="Rhea" id="RHEA:19709"/>
        <dbReference type="ChEBI" id="CHEBI:57287"/>
        <dbReference type="ChEBI" id="CHEBI:57970"/>
        <dbReference type="ChEBI" id="CHEBI:58342"/>
        <dbReference type="ChEBI" id="CHEBI:58608"/>
        <dbReference type="EC" id="2.3.1.51"/>
    </reaction>
</comment>
<evidence type="ECO:0000256" key="35">
    <source>
        <dbReference type="ARBA" id="ARBA00053171"/>
    </source>
</evidence>
<dbReference type="GO" id="GO:0001676">
    <property type="term" value="P:long-chain fatty acid metabolic process"/>
    <property type="evidence" value="ECO:0007669"/>
    <property type="project" value="UniProtKB-ARBA"/>
</dbReference>
<comment type="catalytic activity">
    <reaction evidence="33">
        <text>2 a 1-acylglycerol = a 1,2-diacylglycerol + glycerol</text>
        <dbReference type="Rhea" id="RHEA:44432"/>
        <dbReference type="ChEBI" id="CHEBI:17754"/>
        <dbReference type="ChEBI" id="CHEBI:35759"/>
        <dbReference type="ChEBI" id="CHEBI:49172"/>
    </reaction>
</comment>
<evidence type="ECO:0000256" key="15">
    <source>
        <dbReference type="ARBA" id="ARBA00022968"/>
    </source>
</evidence>
<keyword evidence="12" id="KW-0808">Transferase</keyword>
<keyword evidence="16 43" id="KW-1133">Transmembrane helix</keyword>
<dbReference type="GO" id="GO:0035727">
    <property type="term" value="F:lysophosphatidic acid binding"/>
    <property type="evidence" value="ECO:0007669"/>
    <property type="project" value="UniProtKB-ARBA"/>
</dbReference>
<comment type="pathway">
    <text evidence="36">Glycerolipid metabolism.</text>
</comment>
<evidence type="ECO:0000256" key="14">
    <source>
        <dbReference type="ARBA" id="ARBA00022801"/>
    </source>
</evidence>
<evidence type="ECO:0000256" key="39">
    <source>
        <dbReference type="ARBA" id="ARBA00080560"/>
    </source>
</evidence>
<evidence type="ECO:0000256" key="24">
    <source>
        <dbReference type="ARBA" id="ARBA00032101"/>
    </source>
</evidence>
<evidence type="ECO:0000256" key="11">
    <source>
        <dbReference type="ARBA" id="ARBA00022677"/>
    </source>
</evidence>
<evidence type="ECO:0000256" key="16">
    <source>
        <dbReference type="ARBA" id="ARBA00022989"/>
    </source>
</evidence>
<comment type="catalytic activity">
    <reaction evidence="2">
        <text>a triacylglycerol + H2O = a diacylglycerol + a fatty acid + H(+)</text>
        <dbReference type="Rhea" id="RHEA:12044"/>
        <dbReference type="ChEBI" id="CHEBI:15377"/>
        <dbReference type="ChEBI" id="CHEBI:15378"/>
        <dbReference type="ChEBI" id="CHEBI:17855"/>
        <dbReference type="ChEBI" id="CHEBI:18035"/>
        <dbReference type="ChEBI" id="CHEBI:28868"/>
        <dbReference type="EC" id="3.1.1.3"/>
    </reaction>
</comment>
<evidence type="ECO:0000313" key="45">
    <source>
        <dbReference type="EMBL" id="EPQ04232.1"/>
    </source>
</evidence>
<keyword evidence="15" id="KW-0735">Signal-anchor</keyword>
<keyword evidence="17 41" id="KW-0443">Lipid metabolism</keyword>
<feature type="short sequence motif" description="GXGXXG" evidence="41">
    <location>
        <begin position="32"/>
        <end position="37"/>
    </location>
</feature>
<dbReference type="GO" id="GO:0019432">
    <property type="term" value="P:triglyceride biosynthetic process"/>
    <property type="evidence" value="ECO:0007669"/>
    <property type="project" value="UniProtKB-ARBA"/>
</dbReference>
<evidence type="ECO:0000256" key="41">
    <source>
        <dbReference type="PROSITE-ProRule" id="PRU01161"/>
    </source>
</evidence>
<evidence type="ECO:0000256" key="21">
    <source>
        <dbReference type="ARBA" id="ARBA00023264"/>
    </source>
</evidence>
<evidence type="ECO:0000256" key="13">
    <source>
        <dbReference type="ARBA" id="ARBA00022692"/>
    </source>
</evidence>
<evidence type="ECO:0000256" key="23">
    <source>
        <dbReference type="ARBA" id="ARBA00025707"/>
    </source>
</evidence>
<feature type="active site" description="Proton acceptor" evidence="41">
    <location>
        <position position="184"/>
    </location>
</feature>
<evidence type="ECO:0000256" key="22">
    <source>
        <dbReference type="ARBA" id="ARBA00023315"/>
    </source>
</evidence>
<evidence type="ECO:0000256" key="33">
    <source>
        <dbReference type="ARBA" id="ARBA00052543"/>
    </source>
</evidence>
<evidence type="ECO:0000256" key="37">
    <source>
        <dbReference type="ARBA" id="ARBA00078886"/>
    </source>
</evidence>
<evidence type="ECO:0000256" key="5">
    <source>
        <dbReference type="ARBA" id="ARBA00004502"/>
    </source>
</evidence>
<comment type="catalytic activity">
    <reaction evidence="31">
        <text>2 1-(9Z-octadecenoyl)-glycerol = 1,2-di-(9Z-octadecenoyl)-glycerol + glycerol</text>
        <dbReference type="Rhea" id="RHEA:38323"/>
        <dbReference type="ChEBI" id="CHEBI:17754"/>
        <dbReference type="ChEBI" id="CHEBI:52323"/>
        <dbReference type="ChEBI" id="CHEBI:75342"/>
    </reaction>
    <physiologicalReaction direction="left-to-right" evidence="31">
        <dbReference type="Rhea" id="RHEA:38324"/>
    </physiologicalReaction>
</comment>
<dbReference type="FunFam" id="3.40.1090.10:FF:000042">
    <property type="entry name" value="Patatin-like phospholipase domain-containing 3"/>
    <property type="match status" value="1"/>
</dbReference>
<comment type="catalytic activity">
    <reaction evidence="28">
        <text>1-(9Z-octadecenoyl)-glycerol + 1,3-di-(9Z-octadecenoyl)-glycerol = 1,2,3-tri-(9Z-octadecenoyl)-glycerol + glycerol</text>
        <dbReference type="Rhea" id="RHEA:38331"/>
        <dbReference type="ChEBI" id="CHEBI:17754"/>
        <dbReference type="ChEBI" id="CHEBI:53753"/>
        <dbReference type="ChEBI" id="CHEBI:75342"/>
        <dbReference type="ChEBI" id="CHEBI:75735"/>
    </reaction>
    <physiologicalReaction direction="left-to-right" evidence="28">
        <dbReference type="Rhea" id="RHEA:38332"/>
    </physiologicalReaction>
</comment>
<keyword evidence="22" id="KW-0012">Acyltransferase</keyword>
<dbReference type="SUPFAM" id="SSF52151">
    <property type="entry name" value="FabD/lysophospholipase-like"/>
    <property type="match status" value="1"/>
</dbReference>
<evidence type="ECO:0000256" key="29">
    <source>
        <dbReference type="ARBA" id="ARBA00050373"/>
    </source>
</evidence>
<dbReference type="InterPro" id="IPR033562">
    <property type="entry name" value="PLPL"/>
</dbReference>
<evidence type="ECO:0000256" key="31">
    <source>
        <dbReference type="ARBA" id="ARBA00050827"/>
    </source>
</evidence>
<comment type="catalytic activity">
    <reaction evidence="25">
        <text>1-(9Z-octadecenoyl)-sn-glycero-3-phosphate + (5Z,8Z,11Z,14Z)-eicosatetraenoyl-CoA = 1-(9Z)-octadecenoyl-2-(5Z,8Z,11Z,14Z)-eicosatetraenoyl-sn-glycero-3-phosphate + CoA</text>
        <dbReference type="Rhea" id="RHEA:37443"/>
        <dbReference type="ChEBI" id="CHEBI:57287"/>
        <dbReference type="ChEBI" id="CHEBI:57368"/>
        <dbReference type="ChEBI" id="CHEBI:74544"/>
        <dbReference type="ChEBI" id="CHEBI:74928"/>
    </reaction>
    <physiologicalReaction direction="left-to-right" evidence="25">
        <dbReference type="Rhea" id="RHEA:37444"/>
    </physiologicalReaction>
</comment>
<keyword evidence="46" id="KW-1185">Reference proteome</keyword>
<comment type="catalytic activity">
    <reaction evidence="29">
        <text>1,2,3-tri-(9Z-octadecenoyl)-glycerol + H2O = 1,3-di-(9Z-octadecenoyl)-glycerol + (9Z)-octadecenoate + H(+)</text>
        <dbReference type="Rhea" id="RHEA:38387"/>
        <dbReference type="ChEBI" id="CHEBI:15377"/>
        <dbReference type="ChEBI" id="CHEBI:15378"/>
        <dbReference type="ChEBI" id="CHEBI:30823"/>
        <dbReference type="ChEBI" id="CHEBI:53753"/>
        <dbReference type="ChEBI" id="CHEBI:75735"/>
    </reaction>
    <physiologicalReaction direction="left-to-right" evidence="29">
        <dbReference type="Rhea" id="RHEA:38388"/>
    </physiologicalReaction>
</comment>
<accession>S7P8Z2</accession>
<feature type="short sequence motif" description="GXSXG" evidence="41">
    <location>
        <begin position="63"/>
        <end position="67"/>
    </location>
</feature>
<protein>
    <recommendedName>
        <fullName evidence="39">Acylglycerol transacylase</fullName>
        <ecNumber evidence="7">2.3.1.51</ecNumber>
        <ecNumber evidence="9">3.1.1.3</ecNumber>
        <ecNumber evidence="8">3.1.1.4</ecNumber>
    </recommendedName>
    <alternativeName>
        <fullName evidence="40">Adiponutrin</fullName>
    </alternativeName>
    <alternativeName>
        <fullName evidence="38">Calcium-independent phospholipase A2-epsilon</fullName>
    </alternativeName>
    <alternativeName>
        <fullName evidence="24">Lysophosphatidic acid acyltransferase</fullName>
    </alternativeName>
    <alternativeName>
        <fullName evidence="37">Patatin-like phospholipase domain-containing protein 3</fullName>
    </alternativeName>
</protein>
<evidence type="ECO:0000256" key="20">
    <source>
        <dbReference type="ARBA" id="ARBA00023209"/>
    </source>
</evidence>
<keyword evidence="18 43" id="KW-0472">Membrane</keyword>
<dbReference type="EMBL" id="KE161502">
    <property type="protein sequence ID" value="EPQ04232.1"/>
    <property type="molecule type" value="Genomic_DNA"/>
</dbReference>
<evidence type="ECO:0000313" key="46">
    <source>
        <dbReference type="Proteomes" id="UP000052978"/>
    </source>
</evidence>
<feature type="transmembrane region" description="Helical" evidence="43">
    <location>
        <begin position="61"/>
        <end position="80"/>
    </location>
</feature>
<comment type="catalytic activity">
    <reaction evidence="27">
        <text>1-(9Z-octadecenoyl)-sn-glycero-3-phosphate + (9Z)-octadecenoyl-CoA = 1,2-di-(9Z-octadecenoyl)-sn-glycero-3-phosphate + CoA</text>
        <dbReference type="Rhea" id="RHEA:37131"/>
        <dbReference type="ChEBI" id="CHEBI:57287"/>
        <dbReference type="ChEBI" id="CHEBI:57387"/>
        <dbReference type="ChEBI" id="CHEBI:74544"/>
        <dbReference type="ChEBI" id="CHEBI:74546"/>
    </reaction>
    <physiologicalReaction direction="left-to-right" evidence="27">
        <dbReference type="Rhea" id="RHEA:37132"/>
    </physiologicalReaction>
</comment>
<evidence type="ECO:0000256" key="9">
    <source>
        <dbReference type="ARBA" id="ARBA00013279"/>
    </source>
</evidence>
<evidence type="ECO:0000256" key="1">
    <source>
        <dbReference type="ARBA" id="ARBA00000816"/>
    </source>
</evidence>
<gene>
    <name evidence="45" type="ORF">D623_10014608</name>
</gene>
<comment type="catalytic activity">
    <reaction evidence="30">
        <text>a 1-acylglycerol + a 1,3-diacylglycerol = a triacylglycerol + glycerol</text>
        <dbReference type="Rhea" id="RHEA:44440"/>
        <dbReference type="ChEBI" id="CHEBI:17754"/>
        <dbReference type="ChEBI" id="CHEBI:17855"/>
        <dbReference type="ChEBI" id="CHEBI:35759"/>
        <dbReference type="ChEBI" id="CHEBI:47777"/>
    </reaction>
</comment>
<evidence type="ECO:0000256" key="42">
    <source>
        <dbReference type="SAM" id="MobiDB-lite"/>
    </source>
</evidence>
<dbReference type="GO" id="GO:0005811">
    <property type="term" value="C:lipid droplet"/>
    <property type="evidence" value="ECO:0007669"/>
    <property type="project" value="UniProtKB-SubCell"/>
</dbReference>
<evidence type="ECO:0000256" key="27">
    <source>
        <dbReference type="ARBA" id="ARBA00049561"/>
    </source>
</evidence>
<evidence type="ECO:0000256" key="28">
    <source>
        <dbReference type="ARBA" id="ARBA00050245"/>
    </source>
</evidence>
<evidence type="ECO:0000256" key="36">
    <source>
        <dbReference type="ARBA" id="ARBA00060536"/>
    </source>
</evidence>
<keyword evidence="14 41" id="KW-0378">Hydrolase</keyword>
<keyword evidence="19" id="KW-0325">Glycoprotein</keyword>
<keyword evidence="41" id="KW-0442">Lipid degradation</keyword>
<evidence type="ECO:0000256" key="40">
    <source>
        <dbReference type="ARBA" id="ARBA00083280"/>
    </source>
</evidence>